<dbReference type="Pfam" id="PF06054">
    <property type="entry name" value="CoiA_nuc"/>
    <property type="match status" value="1"/>
</dbReference>
<evidence type="ECO:0000259" key="1">
    <source>
        <dbReference type="Pfam" id="PF06054"/>
    </source>
</evidence>
<feature type="domain" description="Competence protein CoiA C-terminal" evidence="3">
    <location>
        <begin position="244"/>
        <end position="299"/>
    </location>
</feature>
<dbReference type="InterPro" id="IPR010330">
    <property type="entry name" value="CoiA_nuc"/>
</dbReference>
<dbReference type="PIRSF" id="PIRSF007487">
    <property type="entry name" value="Competence-induced_CoiA_bac"/>
    <property type="match status" value="1"/>
</dbReference>
<proteinExistence type="predicted"/>
<organism evidence="4 5">
    <name type="scientific">Carnobacterium maltaromaticum</name>
    <name type="common">Carnobacterium piscicola</name>
    <dbReference type="NCBI Taxonomy" id="2751"/>
    <lineage>
        <taxon>Bacteria</taxon>
        <taxon>Bacillati</taxon>
        <taxon>Bacillota</taxon>
        <taxon>Bacilli</taxon>
        <taxon>Lactobacillales</taxon>
        <taxon>Carnobacteriaceae</taxon>
        <taxon>Carnobacterium</taxon>
    </lineage>
</organism>
<dbReference type="RefSeq" id="WP_322808797.1">
    <property type="nucleotide sequence ID" value="NZ_JAVBVO010000003.1"/>
</dbReference>
<gene>
    <name evidence="4" type="ORF">RAK27_07570</name>
</gene>
<dbReference type="Pfam" id="PF25166">
    <property type="entry name" value="CoiA_C"/>
    <property type="match status" value="1"/>
</dbReference>
<evidence type="ECO:0000313" key="5">
    <source>
        <dbReference type="Proteomes" id="UP001290462"/>
    </source>
</evidence>
<dbReference type="EMBL" id="JAVBVO010000003">
    <property type="protein sequence ID" value="MDZ5758522.1"/>
    <property type="molecule type" value="Genomic_DNA"/>
</dbReference>
<dbReference type="InterPro" id="IPR057253">
    <property type="entry name" value="CoiA-like_N"/>
</dbReference>
<dbReference type="InterPro" id="IPR057252">
    <property type="entry name" value="CoiA_C"/>
</dbReference>
<dbReference type="Proteomes" id="UP001290462">
    <property type="component" value="Unassembled WGS sequence"/>
</dbReference>
<dbReference type="InterPro" id="IPR021176">
    <property type="entry name" value="Competence-induced_CoiA"/>
</dbReference>
<evidence type="ECO:0000259" key="2">
    <source>
        <dbReference type="Pfam" id="PF25164"/>
    </source>
</evidence>
<dbReference type="Pfam" id="PF25164">
    <property type="entry name" value="CoiA_N"/>
    <property type="match status" value="1"/>
</dbReference>
<evidence type="ECO:0000313" key="4">
    <source>
        <dbReference type="EMBL" id="MDZ5758522.1"/>
    </source>
</evidence>
<feature type="domain" description="Competence protein CoiA nuclease-like" evidence="1">
    <location>
        <begin position="61"/>
        <end position="199"/>
    </location>
</feature>
<evidence type="ECO:0000259" key="3">
    <source>
        <dbReference type="Pfam" id="PF25166"/>
    </source>
</evidence>
<feature type="domain" description="Competence protein CoiA-like N-terminal" evidence="2">
    <location>
        <begin position="19"/>
        <end position="57"/>
    </location>
</feature>
<name>A0AAW9K572_CARML</name>
<reference evidence="4" key="1">
    <citation type="submission" date="2023-08" db="EMBL/GenBank/DDBJ databases">
        <title>Genomic characterization of piscicolin 126 produced by Carnobacterium maltaromaticum CM22 strain isolated from salmon (Salmo salar).</title>
        <authorList>
            <person name="Gonzalez-Gragera E."/>
            <person name="Garcia-Lopez J.D."/>
            <person name="Teso-Perez C."/>
            <person name="Gimenez-Hernandez I."/>
            <person name="Peralta-Sanchez J.M."/>
            <person name="Valdivia E."/>
            <person name="Montalban-Lopez M."/>
            <person name="Martin-Platero A.M."/>
            <person name="Banos A."/>
            <person name="Martinez-Bueno M."/>
        </authorList>
    </citation>
    <scope>NUCLEOTIDE SEQUENCE</scope>
    <source>
        <strain evidence="4">CM22</strain>
    </source>
</reference>
<sequence length="308" mass="36011">MLIALNNQNKHVLAHEEGKENKVHYLCPVCKGSVCLKKGEIKLPHFAHLQSEKCQVFSEGETEEHLIGKRVLYNWFIQQGIPCQLEAYIPSLKQRPDLVIWLSSDQPCAIEFQCSPLSIKRLKERTKGYNNAGYTVYWILGNAFFPKKSFTASQRAFFTYRQDLGFQLYYLDALKKELLCLVHIMEEEPAKKLSYQIIYFSLIKPKNSVSKLIGILNNFKKGQQLNTNEKGAQHLLYCHFHLNQNRFYGTTEMKKFQHYLYEQGESLVTIPKEIYFPFYKNSGIKTSSYYWRYLIIEWLALKGEGAVF</sequence>
<accession>A0AAW9K572</accession>
<comment type="caution">
    <text evidence="4">The sequence shown here is derived from an EMBL/GenBank/DDBJ whole genome shotgun (WGS) entry which is preliminary data.</text>
</comment>
<dbReference type="AlphaFoldDB" id="A0AAW9K572"/>
<protein>
    <submittedName>
        <fullName evidence="4">Competence protein CoiA family protein</fullName>
    </submittedName>
</protein>